<sequence>MATYDNAYSQFVAGAKVLLPLIAVALLSTLFLWARGPAEPSDLTYQGIEDIAREPRVTAPAYAGIARNGAVVSLRADEIRPQGREGGAGTATALRATMDMADGRRIEMRADAGTFDDAARRAALTGLARVVTSDGFEMETSGLEADLAAGEIRSTGPLEVQAPFGALTAARMSAGTDGGPLLFSGGVRLVYTPDPAVPEDE</sequence>
<dbReference type="STRING" id="1447782.SAMN05444417_2471"/>
<name>A0A1M6FS29_9RHOB</name>
<keyword evidence="1" id="KW-1133">Transmembrane helix</keyword>
<evidence type="ECO:0000313" key="3">
    <source>
        <dbReference type="Proteomes" id="UP000184292"/>
    </source>
</evidence>
<proteinExistence type="predicted"/>
<dbReference type="EMBL" id="FQYO01000004">
    <property type="protein sequence ID" value="SHJ00494.1"/>
    <property type="molecule type" value="Genomic_DNA"/>
</dbReference>
<gene>
    <name evidence="2" type="ORF">SAMN05444417_2471</name>
</gene>
<accession>A0A1M6FS29</accession>
<organism evidence="2 3">
    <name type="scientific">Wenxinia saemankumensis</name>
    <dbReference type="NCBI Taxonomy" id="1447782"/>
    <lineage>
        <taxon>Bacteria</taxon>
        <taxon>Pseudomonadati</taxon>
        <taxon>Pseudomonadota</taxon>
        <taxon>Alphaproteobacteria</taxon>
        <taxon>Rhodobacterales</taxon>
        <taxon>Roseobacteraceae</taxon>
        <taxon>Wenxinia</taxon>
    </lineage>
</organism>
<dbReference type="Proteomes" id="UP000184292">
    <property type="component" value="Unassembled WGS sequence"/>
</dbReference>
<keyword evidence="1" id="KW-0812">Transmembrane</keyword>
<dbReference type="OrthoDB" id="7871110at2"/>
<reference evidence="2 3" key="1">
    <citation type="submission" date="2016-11" db="EMBL/GenBank/DDBJ databases">
        <authorList>
            <person name="Jaros S."/>
            <person name="Januszkiewicz K."/>
            <person name="Wedrychowicz H."/>
        </authorList>
    </citation>
    <scope>NUCLEOTIDE SEQUENCE [LARGE SCALE GENOMIC DNA]</scope>
    <source>
        <strain evidence="2 3">DSM 100565</strain>
    </source>
</reference>
<feature type="transmembrane region" description="Helical" evidence="1">
    <location>
        <begin position="12"/>
        <end position="34"/>
    </location>
</feature>
<keyword evidence="1" id="KW-0472">Membrane</keyword>
<evidence type="ECO:0000313" key="2">
    <source>
        <dbReference type="EMBL" id="SHJ00494.1"/>
    </source>
</evidence>
<evidence type="ECO:0000256" key="1">
    <source>
        <dbReference type="SAM" id="Phobius"/>
    </source>
</evidence>
<dbReference type="RefSeq" id="WP_073330854.1">
    <property type="nucleotide sequence ID" value="NZ_FQYO01000004.1"/>
</dbReference>
<dbReference type="AlphaFoldDB" id="A0A1M6FS29"/>
<protein>
    <submittedName>
        <fullName evidence="2">Lipopolysaccharide export system protein LptC</fullName>
    </submittedName>
</protein>
<keyword evidence="3" id="KW-1185">Reference proteome</keyword>